<keyword evidence="2" id="KW-1185">Reference proteome</keyword>
<evidence type="ECO:0000313" key="2">
    <source>
        <dbReference type="Proteomes" id="UP000062043"/>
    </source>
</evidence>
<dbReference type="OrthoDB" id="9265at2157"/>
<dbReference type="PATRIC" id="fig|1432656.3.peg.1493"/>
<dbReference type="EMBL" id="CP007140">
    <property type="protein sequence ID" value="AJC72052.1"/>
    <property type="molecule type" value="Genomic_DNA"/>
</dbReference>
<evidence type="ECO:0000313" key="1">
    <source>
        <dbReference type="EMBL" id="AJC72052.1"/>
    </source>
</evidence>
<reference evidence="1 2" key="1">
    <citation type="submission" date="2014-01" db="EMBL/GenBank/DDBJ databases">
        <title>Genome sequencing of Thermococcus guaymasensis.</title>
        <authorList>
            <person name="Zhang X."/>
            <person name="Alvare G."/>
            <person name="Fristensky B."/>
            <person name="Chen L."/>
            <person name="Suen T."/>
            <person name="Chen Q."/>
            <person name="Ma K."/>
        </authorList>
    </citation>
    <scope>NUCLEOTIDE SEQUENCE [LARGE SCALE GENOMIC DNA]</scope>
    <source>
        <strain evidence="1 2">DSM 11113</strain>
    </source>
</reference>
<dbReference type="PANTHER" id="PTHR40696">
    <property type="entry name" value="DUF371 FAMILY PROTEIN"/>
    <property type="match status" value="1"/>
</dbReference>
<gene>
    <name evidence="1" type="ORF">X802_07670</name>
</gene>
<dbReference type="AlphaFoldDB" id="A0A0X1KLB2"/>
<protein>
    <recommendedName>
        <fullName evidence="3">DUF371 domain-containing protein</fullName>
    </recommendedName>
</protein>
<organism evidence="1 2">
    <name type="scientific">Thermococcus guaymasensis DSM 11113</name>
    <dbReference type="NCBI Taxonomy" id="1432656"/>
    <lineage>
        <taxon>Archaea</taxon>
        <taxon>Methanobacteriati</taxon>
        <taxon>Methanobacteriota</taxon>
        <taxon>Thermococci</taxon>
        <taxon>Thermococcales</taxon>
        <taxon>Thermococcaceae</taxon>
        <taxon>Thermococcus</taxon>
    </lineage>
</organism>
<evidence type="ECO:0008006" key="3">
    <source>
        <dbReference type="Google" id="ProtNLM"/>
    </source>
</evidence>
<dbReference type="Gene3D" id="2.60.120.630">
    <property type="entry name" value="mth639 domain like"/>
    <property type="match status" value="1"/>
</dbReference>
<dbReference type="PANTHER" id="PTHR40696:SF1">
    <property type="entry name" value="DUF371 DOMAIN-CONTAINING PROTEIN"/>
    <property type="match status" value="1"/>
</dbReference>
<dbReference type="RefSeq" id="WP_062372399.1">
    <property type="nucleotide sequence ID" value="NZ_CP007140.1"/>
</dbReference>
<dbReference type="Proteomes" id="UP000062043">
    <property type="component" value="Chromosome"/>
</dbReference>
<dbReference type="KEGG" id="tgy:X802_07670"/>
<dbReference type="InterPro" id="IPR023131">
    <property type="entry name" value="Mth639-like_dom_sf"/>
</dbReference>
<dbReference type="STRING" id="1432656.X802_07670"/>
<sequence length="154" mass="17609">MRRDVENTTSSRGNRLVEVIRCRGHENVRATHKSTLEFTKEDYLTPRGDCILCIEADKGINDLSEDFKKALRKGRKLLIRIRVGELSDEVLAEGSPELILDHPYSVVVRKSDYIDARTLAIRANKAAKDIDRRIVELLRNPETRVEIELIILDG</sequence>
<dbReference type="GeneID" id="27135533"/>
<dbReference type="InterPro" id="IPR007171">
    <property type="entry name" value="DUF371"/>
</dbReference>
<accession>A0A0X1KLB2</accession>
<proteinExistence type="predicted"/>
<name>A0A0X1KLB2_9EURY</name>
<dbReference type="Pfam" id="PF04027">
    <property type="entry name" value="DUF371"/>
    <property type="match status" value="1"/>
</dbReference>